<dbReference type="SUPFAM" id="SSF51197">
    <property type="entry name" value="Clavaminate synthase-like"/>
    <property type="match status" value="1"/>
</dbReference>
<organism evidence="7 8">
    <name type="scientific">Heterodermia speciosa</name>
    <dbReference type="NCBI Taxonomy" id="116794"/>
    <lineage>
        <taxon>Eukaryota</taxon>
        <taxon>Fungi</taxon>
        <taxon>Dikarya</taxon>
        <taxon>Ascomycota</taxon>
        <taxon>Pezizomycotina</taxon>
        <taxon>Lecanoromycetes</taxon>
        <taxon>OSLEUM clade</taxon>
        <taxon>Lecanoromycetidae</taxon>
        <taxon>Caliciales</taxon>
        <taxon>Physciaceae</taxon>
        <taxon>Heterodermia</taxon>
    </lineage>
</organism>
<keyword evidence="8" id="KW-1185">Reference proteome</keyword>
<gene>
    <name evidence="7" type="ORF">HETSPECPRED_007503</name>
</gene>
<dbReference type="Proteomes" id="UP000664521">
    <property type="component" value="Unassembled WGS sequence"/>
</dbReference>
<evidence type="ECO:0000256" key="4">
    <source>
        <dbReference type="ARBA" id="ARBA00023002"/>
    </source>
</evidence>
<dbReference type="PANTHER" id="PTHR10869">
    <property type="entry name" value="PROLYL 4-HYDROXYLASE ALPHA SUBUNIT"/>
    <property type="match status" value="1"/>
</dbReference>
<dbReference type="InterPro" id="IPR044862">
    <property type="entry name" value="Pro_4_hyd_alph_FE2OG_OXY"/>
</dbReference>
<dbReference type="EMBL" id="CAJPDS010000053">
    <property type="protein sequence ID" value="CAF9929937.1"/>
    <property type="molecule type" value="Genomic_DNA"/>
</dbReference>
<keyword evidence="5" id="KW-0408">Iron</keyword>
<comment type="caution">
    <text evidence="7">The sequence shown here is derived from an EMBL/GenBank/DDBJ whole genome shotgun (WGS) entry which is preliminary data.</text>
</comment>
<dbReference type="Pfam" id="PF13640">
    <property type="entry name" value="2OG-FeII_Oxy_3"/>
    <property type="match status" value="1"/>
</dbReference>
<evidence type="ECO:0000256" key="2">
    <source>
        <dbReference type="ARBA" id="ARBA00022723"/>
    </source>
</evidence>
<dbReference type="PANTHER" id="PTHR10869:SF241">
    <property type="entry name" value="FE2OG DIOXYGENASE DOMAIN-CONTAINING PROTEIN"/>
    <property type="match status" value="1"/>
</dbReference>
<evidence type="ECO:0000313" key="7">
    <source>
        <dbReference type="EMBL" id="CAF9929937.1"/>
    </source>
</evidence>
<evidence type="ECO:0000256" key="3">
    <source>
        <dbReference type="ARBA" id="ARBA00022964"/>
    </source>
</evidence>
<dbReference type="AlphaFoldDB" id="A0A8H3FRT3"/>
<dbReference type="Gene3D" id="2.60.120.620">
    <property type="entry name" value="q2cbj1_9rhob like domain"/>
    <property type="match status" value="1"/>
</dbReference>
<dbReference type="SMART" id="SM00702">
    <property type="entry name" value="P4Hc"/>
    <property type="match status" value="1"/>
</dbReference>
<comment type="cofactor">
    <cofactor evidence="1">
        <name>L-ascorbate</name>
        <dbReference type="ChEBI" id="CHEBI:38290"/>
    </cofactor>
</comment>
<protein>
    <recommendedName>
        <fullName evidence="6">Prolyl 4-hydroxylase alpha subunit domain-containing protein</fullName>
    </recommendedName>
</protein>
<evidence type="ECO:0000256" key="5">
    <source>
        <dbReference type="ARBA" id="ARBA00023004"/>
    </source>
</evidence>
<evidence type="ECO:0000313" key="8">
    <source>
        <dbReference type="Proteomes" id="UP000664521"/>
    </source>
</evidence>
<keyword evidence="4" id="KW-0560">Oxidoreductase</keyword>
<keyword evidence="3" id="KW-0223">Dioxygenase</keyword>
<dbReference type="InterPro" id="IPR045054">
    <property type="entry name" value="P4HA-like"/>
</dbReference>
<keyword evidence="2" id="KW-0479">Metal-binding</keyword>
<dbReference type="GO" id="GO:0031418">
    <property type="term" value="F:L-ascorbic acid binding"/>
    <property type="evidence" value="ECO:0007669"/>
    <property type="project" value="InterPro"/>
</dbReference>
<proteinExistence type="predicted"/>
<dbReference type="GO" id="GO:0005783">
    <property type="term" value="C:endoplasmic reticulum"/>
    <property type="evidence" value="ECO:0007669"/>
    <property type="project" value="TreeGrafter"/>
</dbReference>
<evidence type="ECO:0000256" key="1">
    <source>
        <dbReference type="ARBA" id="ARBA00001961"/>
    </source>
</evidence>
<dbReference type="OrthoDB" id="69177at2759"/>
<dbReference type="InterPro" id="IPR006620">
    <property type="entry name" value="Pro_4_hyd_alph"/>
</dbReference>
<name>A0A8H3FRT3_9LECA</name>
<dbReference type="GO" id="GO:0005506">
    <property type="term" value="F:iron ion binding"/>
    <property type="evidence" value="ECO:0007669"/>
    <property type="project" value="InterPro"/>
</dbReference>
<dbReference type="GO" id="GO:0004656">
    <property type="term" value="F:procollagen-proline 4-dioxygenase activity"/>
    <property type="evidence" value="ECO:0007669"/>
    <property type="project" value="TreeGrafter"/>
</dbReference>
<feature type="domain" description="Prolyl 4-hydroxylase alpha subunit" evidence="6">
    <location>
        <begin position="37"/>
        <end position="243"/>
    </location>
</feature>
<evidence type="ECO:0000259" key="6">
    <source>
        <dbReference type="SMART" id="SM00702"/>
    </source>
</evidence>
<reference evidence="7" key="1">
    <citation type="submission" date="2021-03" db="EMBL/GenBank/DDBJ databases">
        <authorList>
            <person name="Tagirdzhanova G."/>
        </authorList>
    </citation>
    <scope>NUCLEOTIDE SEQUENCE</scope>
</reference>
<sequence>MSSPFTLPSTFLTSKPPTPTKTLIDFAKTPVPEYAKDYAVIIDNALTKAECDQLVRAAEARTNGEWEQAMVNVGGGMQVLATDTRSCGRIIWDDAEILEKIWRRVKHLVPEIHTISQQPLVTGPGPAKRKETLRMTRLNERMRFLRYEEGNYFRPHWDGSFRVPGGDEFSLFTLHLYLNEADPSAPEGELKGGATTFHSSDERSELNVDPKIGRLLIFQHRNLLHSGADVHAGIKLTMRTDLMYRKVEKE</sequence>
<accession>A0A8H3FRT3</accession>